<feature type="domain" description="3-keto-alpha-glucoside-1,2-lyase/3-keto-2-hydroxy-glucal hydratase" evidence="1">
    <location>
        <begin position="243"/>
        <end position="454"/>
    </location>
</feature>
<protein>
    <recommendedName>
        <fullName evidence="1">3-keto-alpha-glucoside-1,2-lyase/3-keto-2-hydroxy-glucal hydratase domain-containing protein</fullName>
    </recommendedName>
</protein>
<dbReference type="AlphaFoldDB" id="A0A2U8E1W8"/>
<evidence type="ECO:0000259" key="1">
    <source>
        <dbReference type="Pfam" id="PF06439"/>
    </source>
</evidence>
<dbReference type="KEGG" id="elut:CKA38_05810"/>
<organism evidence="2 3">
    <name type="scientific">Ereboglobus luteus</name>
    <dbReference type="NCBI Taxonomy" id="1796921"/>
    <lineage>
        <taxon>Bacteria</taxon>
        <taxon>Pseudomonadati</taxon>
        <taxon>Verrucomicrobiota</taxon>
        <taxon>Opitutia</taxon>
        <taxon>Opitutales</taxon>
        <taxon>Opitutaceae</taxon>
        <taxon>Ereboglobus</taxon>
    </lineage>
</organism>
<dbReference type="GO" id="GO:0016787">
    <property type="term" value="F:hydrolase activity"/>
    <property type="evidence" value="ECO:0007669"/>
    <property type="project" value="InterPro"/>
</dbReference>
<sequence length="456" mass="50678">MKKTLRGVHAFVFALAVIAPLALSAGPWEPLFNGRDLSGWKQVNGTAPYTVVDGAIVGTTVPGSPNSFLATEKLYGDFILELEVMQDAPSNSGIQFRSECRASDGRVHGYQMEIDPTPRAWTGGIYDEARRGWFYTGSMNPAARDLYKLNQWNRVRIEAIGPSIRTWINGEPVAHVIDDMNARGFIALQIHSISKKKPEEAGRRVFWRNIRIQTTDLKPSPADSLFIRNTIVNNLAGAERAQGWKLLWDGRTTAGWRGAGKKAFPEKGWRIENGELVVQKSDGRESQNGGDIVTEAEYAAFEVALEFKLTKGANSGIKYYVTEKYVTKGSAIGLEFQLLDDANHPDAKLGAAGNRQLGSLYDLIPINRMPGSLGVKPRLGEWQHARIISRADGTVEHWLNGIKVVEYTRGSPLFMALVERSKYNKHEGFGLAKSGRILLQDHGDEVRFRSIKLREL</sequence>
<proteinExistence type="predicted"/>
<accession>A0A2U8E1W8</accession>
<dbReference type="InterPro" id="IPR010496">
    <property type="entry name" value="AL/BT2_dom"/>
</dbReference>
<dbReference type="Pfam" id="PF06439">
    <property type="entry name" value="3keto-disac_hyd"/>
    <property type="match status" value="2"/>
</dbReference>
<feature type="domain" description="3-keto-alpha-glucoside-1,2-lyase/3-keto-2-hydroxy-glucal hydratase" evidence="1">
    <location>
        <begin position="28"/>
        <end position="213"/>
    </location>
</feature>
<dbReference type="OrthoDB" id="176168at2"/>
<reference evidence="2 3" key="1">
    <citation type="journal article" date="2018" name="Syst. Appl. Microbiol.">
        <title>Ereboglobus luteus gen. nov. sp. nov. from cockroach guts, and new insights into the oxygen relationship of the genera Opitutus and Didymococcus (Verrucomicrobia: Opitutaceae).</title>
        <authorList>
            <person name="Tegtmeier D."/>
            <person name="Belitz A."/>
            <person name="Radek R."/>
            <person name="Heimerl T."/>
            <person name="Brune A."/>
        </authorList>
    </citation>
    <scope>NUCLEOTIDE SEQUENCE [LARGE SCALE GENOMIC DNA]</scope>
    <source>
        <strain evidence="2 3">Ho45</strain>
    </source>
</reference>
<dbReference type="Proteomes" id="UP000244896">
    <property type="component" value="Chromosome"/>
</dbReference>
<name>A0A2U8E1W8_9BACT</name>
<evidence type="ECO:0000313" key="3">
    <source>
        <dbReference type="Proteomes" id="UP000244896"/>
    </source>
</evidence>
<gene>
    <name evidence="2" type="ORF">CKA38_05810</name>
</gene>
<keyword evidence="3" id="KW-1185">Reference proteome</keyword>
<evidence type="ECO:0000313" key="2">
    <source>
        <dbReference type="EMBL" id="AWI08831.1"/>
    </source>
</evidence>
<dbReference type="EMBL" id="CP023004">
    <property type="protein sequence ID" value="AWI08831.1"/>
    <property type="molecule type" value="Genomic_DNA"/>
</dbReference>
<dbReference type="RefSeq" id="WP_108824641.1">
    <property type="nucleotide sequence ID" value="NZ_CP023004.1"/>
</dbReference>
<dbReference type="Gene3D" id="2.60.120.560">
    <property type="entry name" value="Exo-inulinase, domain 1"/>
    <property type="match status" value="2"/>
</dbReference>